<evidence type="ECO:0000256" key="2">
    <source>
        <dbReference type="ARBA" id="ARBA00022679"/>
    </source>
</evidence>
<keyword evidence="2" id="KW-0808">Transferase</keyword>
<dbReference type="GO" id="GO:0043720">
    <property type="term" value="F:3-keto-5-aminohexanoate cleavage activity"/>
    <property type="evidence" value="ECO:0007669"/>
    <property type="project" value="InterPro"/>
</dbReference>
<dbReference type="Proteomes" id="UP001208041">
    <property type="component" value="Unassembled WGS sequence"/>
</dbReference>
<dbReference type="PANTHER" id="PTHR37418">
    <property type="entry name" value="3-KETO-5-AMINOHEXANOATE CLEAVAGE ENZYME-RELATED"/>
    <property type="match status" value="1"/>
</dbReference>
<dbReference type="AlphaFoldDB" id="A0AAE3J1X7"/>
<dbReference type="Pfam" id="PF05853">
    <property type="entry name" value="BKACE"/>
    <property type="match status" value="1"/>
</dbReference>
<reference evidence="5" key="1">
    <citation type="submission" date="2022-10" db="EMBL/GenBank/DDBJ databases">
        <authorList>
            <person name="Yue Y."/>
        </authorList>
    </citation>
    <scope>NUCLEOTIDE SEQUENCE</scope>
    <source>
        <strain evidence="5">Z654</strain>
    </source>
</reference>
<evidence type="ECO:0000313" key="5">
    <source>
        <dbReference type="EMBL" id="MCV6825098.1"/>
    </source>
</evidence>
<accession>A0AAE3J1X7</accession>
<comment type="cofactor">
    <cofactor evidence="1">
        <name>Zn(2+)</name>
        <dbReference type="ChEBI" id="CHEBI:29105"/>
    </cofactor>
</comment>
<evidence type="ECO:0000256" key="1">
    <source>
        <dbReference type="ARBA" id="ARBA00001947"/>
    </source>
</evidence>
<proteinExistence type="predicted"/>
<protein>
    <submittedName>
        <fullName evidence="5">3-keto-5-aminohexanoate cleavage protein</fullName>
    </submittedName>
</protein>
<organism evidence="5 6">
    <name type="scientific">Halocynthiibacter halioticoli</name>
    <dbReference type="NCBI Taxonomy" id="2986804"/>
    <lineage>
        <taxon>Bacteria</taxon>
        <taxon>Pseudomonadati</taxon>
        <taxon>Pseudomonadota</taxon>
        <taxon>Alphaproteobacteria</taxon>
        <taxon>Rhodobacterales</taxon>
        <taxon>Paracoccaceae</taxon>
        <taxon>Halocynthiibacter</taxon>
    </lineage>
</organism>
<evidence type="ECO:0000256" key="4">
    <source>
        <dbReference type="ARBA" id="ARBA00022833"/>
    </source>
</evidence>
<gene>
    <name evidence="5" type="ORF">OH136_11085</name>
</gene>
<comment type="caution">
    <text evidence="5">The sequence shown here is derived from an EMBL/GenBank/DDBJ whole genome shotgun (WGS) entry which is preliminary data.</text>
</comment>
<dbReference type="EMBL" id="JAOYFC010000002">
    <property type="protein sequence ID" value="MCV6825098.1"/>
    <property type="molecule type" value="Genomic_DNA"/>
</dbReference>
<keyword evidence="3" id="KW-0479">Metal-binding</keyword>
<keyword evidence="6" id="KW-1185">Reference proteome</keyword>
<keyword evidence="4" id="KW-0862">Zinc</keyword>
<evidence type="ECO:0000256" key="3">
    <source>
        <dbReference type="ARBA" id="ARBA00022723"/>
    </source>
</evidence>
<dbReference type="Gene3D" id="3.20.20.70">
    <property type="entry name" value="Aldolase class I"/>
    <property type="match status" value="1"/>
</dbReference>
<dbReference type="InterPro" id="IPR008567">
    <property type="entry name" value="BKACE"/>
</dbReference>
<dbReference type="RefSeq" id="WP_263953925.1">
    <property type="nucleotide sequence ID" value="NZ_JAOYFC010000002.1"/>
</dbReference>
<evidence type="ECO:0000313" key="6">
    <source>
        <dbReference type="Proteomes" id="UP001208041"/>
    </source>
</evidence>
<sequence>MTMLPEIMVAPNGARHGKDAHSAVPITLSEVLDCAEACAQAGADGLHFHLRDEEGAHLLDAGAYREAITELHARVPAMTVQITTEAAGKYEPPLQMDVALGSGCELVSVSIREIAGRQDERISRRFYDQCADAGITVQHILYSIDDLALLRQTLSLELLLSPNLQLLWVLGKYGDENSSSPELLDPILKEMRQFEEMPDWMVCAFGRAETDCLVAAHSHGAKLRIGFENSFWNRDGSLALDNAERVRELVQALRENS</sequence>
<dbReference type="InterPro" id="IPR013785">
    <property type="entry name" value="Aldolase_TIM"/>
</dbReference>
<dbReference type="PANTHER" id="PTHR37418:SF2">
    <property type="entry name" value="3-KETO-5-AMINOHEXANOATE CLEAVAGE ENZYME"/>
    <property type="match status" value="1"/>
</dbReference>
<name>A0AAE3J1X7_9RHOB</name>
<dbReference type="GO" id="GO:0046872">
    <property type="term" value="F:metal ion binding"/>
    <property type="evidence" value="ECO:0007669"/>
    <property type="project" value="UniProtKB-KW"/>
</dbReference>